<evidence type="ECO:0000256" key="9">
    <source>
        <dbReference type="ARBA" id="ARBA00023235"/>
    </source>
</evidence>
<gene>
    <name evidence="10 15" type="primary">rpe</name>
    <name evidence="15" type="ORF">ENF18_08540</name>
</gene>
<feature type="binding site" evidence="10 13">
    <location>
        <position position="64"/>
    </location>
    <ligand>
        <name>a divalent metal cation</name>
        <dbReference type="ChEBI" id="CHEBI:60240"/>
    </ligand>
</feature>
<feature type="binding site" evidence="10">
    <location>
        <begin position="169"/>
        <end position="171"/>
    </location>
    <ligand>
        <name>substrate</name>
    </ligand>
</feature>
<evidence type="ECO:0000256" key="8">
    <source>
        <dbReference type="ARBA" id="ARBA00022723"/>
    </source>
</evidence>
<dbReference type="EMBL" id="DQWE01000397">
    <property type="protein sequence ID" value="HDI83819.1"/>
    <property type="molecule type" value="Genomic_DNA"/>
</dbReference>
<comment type="cofactor">
    <cofactor evidence="10 13">
        <name>a divalent metal cation</name>
        <dbReference type="ChEBI" id="CHEBI:60240"/>
    </cofactor>
    <text evidence="10 13">Binds 1 divalent metal cation per subunit.</text>
</comment>
<evidence type="ECO:0000313" key="15">
    <source>
        <dbReference type="EMBL" id="HDI83819.1"/>
    </source>
</evidence>
<feature type="binding site" evidence="10 14">
    <location>
        <position position="6"/>
    </location>
    <ligand>
        <name>substrate</name>
    </ligand>
</feature>
<keyword evidence="8 10" id="KW-0479">Metal-binding</keyword>
<dbReference type="InterPro" id="IPR000056">
    <property type="entry name" value="Ribul_P_3_epim-like"/>
</dbReference>
<dbReference type="PROSITE" id="PS01086">
    <property type="entry name" value="RIBUL_P_3_EPIMER_2"/>
    <property type="match status" value="1"/>
</dbReference>
<keyword evidence="13" id="KW-0170">Cobalt</keyword>
<dbReference type="PANTHER" id="PTHR11749">
    <property type="entry name" value="RIBULOSE-5-PHOSPHATE-3-EPIMERASE"/>
    <property type="match status" value="1"/>
</dbReference>
<keyword evidence="13" id="KW-0464">Manganese</keyword>
<dbReference type="PIRSF" id="PIRSF001461">
    <property type="entry name" value="RPE"/>
    <property type="match status" value="1"/>
</dbReference>
<dbReference type="GO" id="GO:0019323">
    <property type="term" value="P:pentose catabolic process"/>
    <property type="evidence" value="ECO:0007669"/>
    <property type="project" value="UniProtKB-UniRule"/>
</dbReference>
<comment type="cofactor">
    <cofactor evidence="3">
        <name>Co(2+)</name>
        <dbReference type="ChEBI" id="CHEBI:48828"/>
    </cofactor>
</comment>
<dbReference type="NCBIfam" id="TIGR01163">
    <property type="entry name" value="rpe"/>
    <property type="match status" value="1"/>
</dbReference>
<evidence type="ECO:0000256" key="13">
    <source>
        <dbReference type="PIRSR" id="PIRSR001461-2"/>
    </source>
</evidence>
<dbReference type="HAMAP" id="MF_02227">
    <property type="entry name" value="RPE"/>
    <property type="match status" value="1"/>
</dbReference>
<dbReference type="PROSITE" id="PS01085">
    <property type="entry name" value="RIBUL_P_3_EPIMER_1"/>
    <property type="match status" value="1"/>
</dbReference>
<comment type="caution">
    <text evidence="15">The sequence shown here is derived from an EMBL/GenBank/DDBJ whole genome shotgun (WGS) entry which is preliminary data.</text>
</comment>
<dbReference type="SUPFAM" id="SSF51366">
    <property type="entry name" value="Ribulose-phoshate binding barrel"/>
    <property type="match status" value="1"/>
</dbReference>
<feature type="active site" description="Proton donor" evidence="10 12">
    <location>
        <position position="169"/>
    </location>
</feature>
<dbReference type="InterPro" id="IPR013785">
    <property type="entry name" value="Aldolase_TIM"/>
</dbReference>
<feature type="binding site" evidence="10 13">
    <location>
        <position position="33"/>
    </location>
    <ligand>
        <name>a divalent metal cation</name>
        <dbReference type="ChEBI" id="CHEBI:60240"/>
    </ligand>
</feature>
<comment type="cofactor">
    <cofactor evidence="2">
        <name>Mn(2+)</name>
        <dbReference type="ChEBI" id="CHEBI:29035"/>
    </cofactor>
</comment>
<dbReference type="Pfam" id="PF00834">
    <property type="entry name" value="Ribul_P_3_epim"/>
    <property type="match status" value="1"/>
</dbReference>
<reference evidence="15" key="1">
    <citation type="journal article" date="2020" name="mSystems">
        <title>Genome- and Community-Level Interaction Insights into Carbon Utilization and Element Cycling Functions of Hydrothermarchaeota in Hydrothermal Sediment.</title>
        <authorList>
            <person name="Zhou Z."/>
            <person name="Liu Y."/>
            <person name="Xu W."/>
            <person name="Pan J."/>
            <person name="Luo Z.H."/>
            <person name="Li M."/>
        </authorList>
    </citation>
    <scope>NUCLEOTIDE SEQUENCE [LARGE SCALE GENOMIC DNA]</scope>
    <source>
        <strain evidence="15">HyVt-102</strain>
    </source>
</reference>
<keyword evidence="13" id="KW-0862">Zinc</keyword>
<proteinExistence type="inferred from homology"/>
<keyword evidence="10 11" id="KW-0119">Carbohydrate metabolism</keyword>
<keyword evidence="9 10" id="KW-0413">Isomerase</keyword>
<evidence type="ECO:0000256" key="5">
    <source>
        <dbReference type="ARBA" id="ARBA00001954"/>
    </source>
</evidence>
<evidence type="ECO:0000256" key="4">
    <source>
        <dbReference type="ARBA" id="ARBA00001947"/>
    </source>
</evidence>
<dbReference type="GO" id="GO:0046872">
    <property type="term" value="F:metal ion binding"/>
    <property type="evidence" value="ECO:0007669"/>
    <property type="project" value="UniProtKB-UniRule"/>
</dbReference>
<dbReference type="InterPro" id="IPR026019">
    <property type="entry name" value="Ribul_P_3_epim"/>
</dbReference>
<evidence type="ECO:0000256" key="1">
    <source>
        <dbReference type="ARBA" id="ARBA00001782"/>
    </source>
</evidence>
<comment type="similarity">
    <text evidence="6 10 11">Belongs to the ribulose-phosphate 3-epimerase family.</text>
</comment>
<evidence type="ECO:0000256" key="11">
    <source>
        <dbReference type="PIRNR" id="PIRNR001461"/>
    </source>
</evidence>
<sequence>MKVAPSIMAADFSKLSEEIKSLTALGADIIHLDVMDAHFVPNLTFGPVVIEGIRKLTELPLDAHLMITDPDKYLEDYISAGCDMISFHLETVQNPVDIIQRGQEMGVKMGIAINPPTPVEKAIPYIERIDYILVMSVNPGFYGQKFIPETLRKVEYLRKHYSELTIEMDGGINGENAPLLKKAGVDIVVSGAYFFRSKNRKKALTLLRG</sequence>
<comment type="cofactor">
    <cofactor evidence="4">
        <name>Zn(2+)</name>
        <dbReference type="ChEBI" id="CHEBI:29105"/>
    </cofactor>
</comment>
<dbReference type="Proteomes" id="UP000885847">
    <property type="component" value="Unassembled WGS sequence"/>
</dbReference>
<protein>
    <recommendedName>
        <fullName evidence="7 10">Ribulose-phosphate 3-epimerase</fullName>
        <ecNumber evidence="7 10">5.1.3.1</ecNumber>
    </recommendedName>
</protein>
<accession>A0A7C0ZEM6</accession>
<feature type="binding site" evidence="14">
    <location>
        <position position="171"/>
    </location>
    <ligand>
        <name>substrate</name>
    </ligand>
</feature>
<comment type="catalytic activity">
    <reaction evidence="1 10 11">
        <text>D-ribulose 5-phosphate = D-xylulose 5-phosphate</text>
        <dbReference type="Rhea" id="RHEA:13677"/>
        <dbReference type="ChEBI" id="CHEBI:57737"/>
        <dbReference type="ChEBI" id="CHEBI:58121"/>
        <dbReference type="EC" id="5.1.3.1"/>
    </reaction>
</comment>
<evidence type="ECO:0000256" key="10">
    <source>
        <dbReference type="HAMAP-Rule" id="MF_02227"/>
    </source>
</evidence>
<dbReference type="GO" id="GO:0004750">
    <property type="term" value="F:D-ribulose-phosphate 3-epimerase activity"/>
    <property type="evidence" value="ECO:0007669"/>
    <property type="project" value="UniProtKB-UniRule"/>
</dbReference>
<comment type="cofactor">
    <cofactor evidence="5">
        <name>Fe(2+)</name>
        <dbReference type="ChEBI" id="CHEBI:29033"/>
    </cofactor>
</comment>
<feature type="active site" description="Proton acceptor" evidence="10 12">
    <location>
        <position position="33"/>
    </location>
</feature>
<evidence type="ECO:0000256" key="6">
    <source>
        <dbReference type="ARBA" id="ARBA00009541"/>
    </source>
</evidence>
<evidence type="ECO:0000256" key="2">
    <source>
        <dbReference type="ARBA" id="ARBA00001936"/>
    </source>
</evidence>
<name>A0A7C0ZEM6_UNCW3</name>
<evidence type="ECO:0000256" key="12">
    <source>
        <dbReference type="PIRSR" id="PIRSR001461-1"/>
    </source>
</evidence>
<organism evidence="15">
    <name type="scientific">candidate division WOR-3 bacterium</name>
    <dbReference type="NCBI Taxonomy" id="2052148"/>
    <lineage>
        <taxon>Bacteria</taxon>
        <taxon>Bacteria division WOR-3</taxon>
    </lineage>
</organism>
<feature type="binding site" evidence="10 14">
    <location>
        <position position="64"/>
    </location>
    <ligand>
        <name>substrate</name>
    </ligand>
</feature>
<comment type="pathway">
    <text evidence="10">Carbohydrate degradation.</text>
</comment>
<feature type="binding site" evidence="10 13">
    <location>
        <position position="31"/>
    </location>
    <ligand>
        <name>a divalent metal cation</name>
        <dbReference type="ChEBI" id="CHEBI:60240"/>
    </ligand>
</feature>
<dbReference type="FunFam" id="3.20.20.70:FF:000004">
    <property type="entry name" value="Ribulose-phosphate 3-epimerase"/>
    <property type="match status" value="1"/>
</dbReference>
<evidence type="ECO:0000256" key="14">
    <source>
        <dbReference type="PIRSR" id="PIRSR001461-3"/>
    </source>
</evidence>
<dbReference type="CDD" id="cd00429">
    <property type="entry name" value="RPE"/>
    <property type="match status" value="1"/>
</dbReference>
<dbReference type="GO" id="GO:0005737">
    <property type="term" value="C:cytoplasm"/>
    <property type="evidence" value="ECO:0007669"/>
    <property type="project" value="UniProtKB-ARBA"/>
</dbReference>
<dbReference type="NCBIfam" id="NF004076">
    <property type="entry name" value="PRK05581.1-4"/>
    <property type="match status" value="1"/>
</dbReference>
<comment type="caution">
    <text evidence="10">Lacks conserved residue(s) required for the propagation of feature annotation.</text>
</comment>
<feature type="binding site" evidence="10 14">
    <location>
        <begin position="140"/>
        <end position="143"/>
    </location>
    <ligand>
        <name>substrate</name>
    </ligand>
</feature>
<evidence type="ECO:0000256" key="3">
    <source>
        <dbReference type="ARBA" id="ARBA00001941"/>
    </source>
</evidence>
<comment type="function">
    <text evidence="10">Catalyzes the reversible epimerization of D-ribulose 5-phosphate to D-xylulose 5-phosphate.</text>
</comment>
<dbReference type="Gene3D" id="3.20.20.70">
    <property type="entry name" value="Aldolase class I"/>
    <property type="match status" value="1"/>
</dbReference>
<dbReference type="EC" id="5.1.3.1" evidence="7 10"/>
<dbReference type="GO" id="GO:0006098">
    <property type="term" value="P:pentose-phosphate shunt"/>
    <property type="evidence" value="ECO:0007669"/>
    <property type="project" value="UniProtKB-UniRule"/>
</dbReference>
<evidence type="ECO:0000256" key="7">
    <source>
        <dbReference type="ARBA" id="ARBA00013188"/>
    </source>
</evidence>
<feature type="binding site" evidence="10 13">
    <location>
        <position position="169"/>
    </location>
    <ligand>
        <name>a divalent metal cation</name>
        <dbReference type="ChEBI" id="CHEBI:60240"/>
    </ligand>
</feature>
<dbReference type="InterPro" id="IPR011060">
    <property type="entry name" value="RibuloseP-bd_barrel"/>
</dbReference>
<dbReference type="AlphaFoldDB" id="A0A7C0ZEM6"/>